<comment type="caution">
    <text evidence="6">The sequence shown here is derived from an EMBL/GenBank/DDBJ whole genome shotgun (WGS) entry which is preliminary data.</text>
</comment>
<dbReference type="EMBL" id="QOUX01000046">
    <property type="protein sequence ID" value="RXI98325.1"/>
    <property type="molecule type" value="Genomic_DNA"/>
</dbReference>
<keyword evidence="1 3" id="KW-0807">Transducer</keyword>
<keyword evidence="4" id="KW-0472">Membrane</keyword>
<feature type="domain" description="Methyl-accepting transducer" evidence="5">
    <location>
        <begin position="286"/>
        <end position="522"/>
    </location>
</feature>
<sequence length="577" mass="64861">MSMKQKGKRTVKVIHKLFLLNFLLIFVIVSSGVFIYYNNNKVIGQFNDFKEIDVVQEDYNHYIHLMSAIAINNYELITSGYSKANVNKLNDRLKEANEQFIKIVPYFQSVDELSNHLLRLEEVLISYNDIAENHFSKMFVGEEIERIKNRITPIVSRNENTTANVNDRVINHFMGMKKASEESLLQSLQQSNQTLLTSIVVSIIFSVFIVIIFGRNINSGVKLIVQRIQAYKQGNYSYRSLTKRKDEFAFIDASLEDLGKTINNTIEKNVAAADLVYNSTKNLIVYSNSNVAASTNIKNLISEIHQQVSGQVDHTNSISSVTEEVSASSDEIAVASDIIQRNMEQTNKEANDGVKSVTNLNKSINEVSEEMNSLVPVISSVVERLEHISKFLLGIDEITSQTNLLALNASIEAARAGDKGKGFAVVASEIRKLSTQTNQFSEKTKEVIGLIREDTSNVVQKFQVFHDLFNNAEKVANDITITFYDISKNTRNLNTQNTEITSAIEGISGGINEVAHSILELAETTSTLSNQTEIILQDISVQDQNMIEMDELVQRLQLTANDLMRTIALLKNERHLD</sequence>
<dbReference type="InterPro" id="IPR004089">
    <property type="entry name" value="MCPsignal_dom"/>
</dbReference>
<reference evidence="6 7" key="1">
    <citation type="journal article" date="2019" name="Int. J. Syst. Evol. Microbiol.">
        <title>Anaerobacillus alkaliphilus sp. nov., a novel alkaliphilic and moderately halophilic bacterium.</title>
        <authorList>
            <person name="Borsodi A.K."/>
            <person name="Aszalos J.M."/>
            <person name="Bihari P."/>
            <person name="Nagy I."/>
            <person name="Schumann P."/>
            <person name="Sproer C."/>
            <person name="Kovacs A.L."/>
            <person name="Boka K."/>
            <person name="Dobosy P."/>
            <person name="Ovari M."/>
            <person name="Szili-Kovacs T."/>
            <person name="Toth E."/>
        </authorList>
    </citation>
    <scope>NUCLEOTIDE SEQUENCE [LARGE SCALE GENOMIC DNA]</scope>
    <source>
        <strain evidence="6 7">B16-10</strain>
    </source>
</reference>
<dbReference type="InterPro" id="IPR004090">
    <property type="entry name" value="Chemotax_Me-accpt_rcpt"/>
</dbReference>
<evidence type="ECO:0000256" key="4">
    <source>
        <dbReference type="SAM" id="Phobius"/>
    </source>
</evidence>
<proteinExistence type="inferred from homology"/>
<dbReference type="PROSITE" id="PS50111">
    <property type="entry name" value="CHEMOTAXIS_TRANSDUC_2"/>
    <property type="match status" value="1"/>
</dbReference>
<dbReference type="GO" id="GO:0004888">
    <property type="term" value="F:transmembrane signaling receptor activity"/>
    <property type="evidence" value="ECO:0007669"/>
    <property type="project" value="InterPro"/>
</dbReference>
<name>A0A4Q0VQR6_9BACI</name>
<evidence type="ECO:0000256" key="1">
    <source>
        <dbReference type="ARBA" id="ARBA00023224"/>
    </source>
</evidence>
<accession>A0A4Q0VQR6</accession>
<dbReference type="Gene3D" id="6.10.340.10">
    <property type="match status" value="1"/>
</dbReference>
<dbReference type="SUPFAM" id="SSF58104">
    <property type="entry name" value="Methyl-accepting chemotaxis protein (MCP) signaling domain"/>
    <property type="match status" value="1"/>
</dbReference>
<evidence type="ECO:0000313" key="6">
    <source>
        <dbReference type="EMBL" id="RXI98325.1"/>
    </source>
</evidence>
<dbReference type="Pfam" id="PF00015">
    <property type="entry name" value="MCPsignal"/>
    <property type="match status" value="1"/>
</dbReference>
<dbReference type="PANTHER" id="PTHR32089:SF112">
    <property type="entry name" value="LYSOZYME-LIKE PROTEIN-RELATED"/>
    <property type="match status" value="1"/>
</dbReference>
<comment type="similarity">
    <text evidence="2">Belongs to the methyl-accepting chemotaxis (MCP) protein family.</text>
</comment>
<dbReference type="OrthoDB" id="2803178at2"/>
<keyword evidence="7" id="KW-1185">Reference proteome</keyword>
<evidence type="ECO:0000256" key="2">
    <source>
        <dbReference type="ARBA" id="ARBA00029447"/>
    </source>
</evidence>
<evidence type="ECO:0000256" key="3">
    <source>
        <dbReference type="PROSITE-ProRule" id="PRU00284"/>
    </source>
</evidence>
<organism evidence="6 7">
    <name type="scientific">Anaerobacillus alkaliphilus</name>
    <dbReference type="NCBI Taxonomy" id="1548597"/>
    <lineage>
        <taxon>Bacteria</taxon>
        <taxon>Bacillati</taxon>
        <taxon>Bacillota</taxon>
        <taxon>Bacilli</taxon>
        <taxon>Bacillales</taxon>
        <taxon>Bacillaceae</taxon>
        <taxon>Anaerobacillus</taxon>
    </lineage>
</organism>
<dbReference type="GO" id="GO:0016020">
    <property type="term" value="C:membrane"/>
    <property type="evidence" value="ECO:0007669"/>
    <property type="project" value="InterPro"/>
</dbReference>
<dbReference type="PANTHER" id="PTHR32089">
    <property type="entry name" value="METHYL-ACCEPTING CHEMOTAXIS PROTEIN MCPB"/>
    <property type="match status" value="1"/>
</dbReference>
<dbReference type="Proteomes" id="UP000290649">
    <property type="component" value="Unassembled WGS sequence"/>
</dbReference>
<keyword evidence="4" id="KW-0812">Transmembrane</keyword>
<dbReference type="Gene3D" id="1.10.287.950">
    <property type="entry name" value="Methyl-accepting chemotaxis protein"/>
    <property type="match status" value="1"/>
</dbReference>
<dbReference type="PRINTS" id="PR00260">
    <property type="entry name" value="CHEMTRNSDUCR"/>
</dbReference>
<evidence type="ECO:0000313" key="7">
    <source>
        <dbReference type="Proteomes" id="UP000290649"/>
    </source>
</evidence>
<dbReference type="AlphaFoldDB" id="A0A4Q0VQR6"/>
<feature type="transmembrane region" description="Helical" evidence="4">
    <location>
        <begin position="18"/>
        <end position="37"/>
    </location>
</feature>
<protein>
    <recommendedName>
        <fullName evidence="5">Methyl-accepting transducer domain-containing protein</fullName>
    </recommendedName>
</protein>
<dbReference type="SMART" id="SM00283">
    <property type="entry name" value="MA"/>
    <property type="match status" value="1"/>
</dbReference>
<dbReference type="GO" id="GO:0006935">
    <property type="term" value="P:chemotaxis"/>
    <property type="evidence" value="ECO:0007669"/>
    <property type="project" value="InterPro"/>
</dbReference>
<keyword evidence="4" id="KW-1133">Transmembrane helix</keyword>
<gene>
    <name evidence="6" type="ORF">DS745_18545</name>
</gene>
<feature type="transmembrane region" description="Helical" evidence="4">
    <location>
        <begin position="195"/>
        <end position="214"/>
    </location>
</feature>
<evidence type="ECO:0000259" key="5">
    <source>
        <dbReference type="PROSITE" id="PS50111"/>
    </source>
</evidence>
<dbReference type="GO" id="GO:0007165">
    <property type="term" value="P:signal transduction"/>
    <property type="evidence" value="ECO:0007669"/>
    <property type="project" value="UniProtKB-KW"/>
</dbReference>